<dbReference type="Pfam" id="PF08291">
    <property type="entry name" value="Peptidase_M15_3"/>
    <property type="match status" value="1"/>
</dbReference>
<sequence>MNINQRLSKNFTLNEFLRSSTAERDEAIAKDQFNPPENIVANLAYLCSTTLQPIRDMLGVPLRITSGYRCPSLNTKIGGSKSSQHMHGQAADVQLPDRFLSHPATRRIRRKISERVLAVTGRPLRSDVNANFQLFAYVCLRINELDIDQVIHEFGNGYGQPAWVHLATSPGNRDKRQILTLGRYLPNRKEKPDLVTALNYGTDYVESAAVA</sequence>
<dbReference type="InterPro" id="IPR013230">
    <property type="entry name" value="Peptidase_M15A_C"/>
</dbReference>
<accession>A0A3B1B5X6</accession>
<name>A0A3B1B5X6_9ZZZZ</name>
<proteinExistence type="predicted"/>
<reference evidence="2" key="1">
    <citation type="submission" date="2018-06" db="EMBL/GenBank/DDBJ databases">
        <authorList>
            <person name="Zhirakovskaya E."/>
        </authorList>
    </citation>
    <scope>NUCLEOTIDE SEQUENCE</scope>
</reference>
<dbReference type="AlphaFoldDB" id="A0A3B1B5X6"/>
<dbReference type="InterPro" id="IPR009045">
    <property type="entry name" value="Zn_M74/Hedgehog-like"/>
</dbReference>
<feature type="domain" description="Peptidase M15A C-terminal" evidence="1">
    <location>
        <begin position="10"/>
        <end position="98"/>
    </location>
</feature>
<dbReference type="SUPFAM" id="SSF55166">
    <property type="entry name" value="Hedgehog/DD-peptidase"/>
    <property type="match status" value="1"/>
</dbReference>
<dbReference type="Gene3D" id="3.30.1380.10">
    <property type="match status" value="1"/>
</dbReference>
<evidence type="ECO:0000313" key="2">
    <source>
        <dbReference type="EMBL" id="VAX09601.1"/>
    </source>
</evidence>
<evidence type="ECO:0000259" key="1">
    <source>
        <dbReference type="Pfam" id="PF08291"/>
    </source>
</evidence>
<gene>
    <name evidence="2" type="ORF">MNBD_GAMMA25-2228</name>
</gene>
<dbReference type="EMBL" id="UOFY01000039">
    <property type="protein sequence ID" value="VAX09601.1"/>
    <property type="molecule type" value="Genomic_DNA"/>
</dbReference>
<organism evidence="2">
    <name type="scientific">hydrothermal vent metagenome</name>
    <dbReference type="NCBI Taxonomy" id="652676"/>
    <lineage>
        <taxon>unclassified sequences</taxon>
        <taxon>metagenomes</taxon>
        <taxon>ecological metagenomes</taxon>
    </lineage>
</organism>
<protein>
    <recommendedName>
        <fullName evidence="1">Peptidase M15A C-terminal domain-containing protein</fullName>
    </recommendedName>
</protein>